<dbReference type="AlphaFoldDB" id="A0A3S4UMK3"/>
<dbReference type="Proteomes" id="UP000274578">
    <property type="component" value="Chromosome 1"/>
</dbReference>
<gene>
    <name evidence="1" type="ORF">NCTC13071_01948</name>
</gene>
<evidence type="ECO:0000313" key="1">
    <source>
        <dbReference type="EMBL" id="VEH15933.1"/>
    </source>
</evidence>
<proteinExistence type="predicted"/>
<protein>
    <submittedName>
        <fullName evidence="1">Uncharacterized protein</fullName>
    </submittedName>
</protein>
<dbReference type="KEGG" id="poc:NCTC13071_01948"/>
<sequence>MLQFHFIRIKTITFVRDILIALNNENHRKTPAEFNVVVVRYTAACTT</sequence>
<dbReference type="EMBL" id="LR134384">
    <property type="protein sequence ID" value="VEH15933.1"/>
    <property type="molecule type" value="Genomic_DNA"/>
</dbReference>
<evidence type="ECO:0000313" key="2">
    <source>
        <dbReference type="Proteomes" id="UP000274578"/>
    </source>
</evidence>
<organism evidence="1 2">
    <name type="scientific">Segatella oris</name>
    <dbReference type="NCBI Taxonomy" id="28135"/>
    <lineage>
        <taxon>Bacteria</taxon>
        <taxon>Pseudomonadati</taxon>
        <taxon>Bacteroidota</taxon>
        <taxon>Bacteroidia</taxon>
        <taxon>Bacteroidales</taxon>
        <taxon>Prevotellaceae</taxon>
        <taxon>Segatella</taxon>
    </lineage>
</organism>
<reference evidence="1 2" key="1">
    <citation type="submission" date="2018-12" db="EMBL/GenBank/DDBJ databases">
        <authorList>
            <consortium name="Pathogen Informatics"/>
        </authorList>
    </citation>
    <scope>NUCLEOTIDE SEQUENCE [LARGE SCALE GENOMIC DNA]</scope>
    <source>
        <strain evidence="1 2">NCTC13071</strain>
    </source>
</reference>
<name>A0A3S4UMK3_9BACT</name>
<accession>A0A3S4UMK3</accession>